<evidence type="ECO:0000313" key="3">
    <source>
        <dbReference type="EMBL" id="MXR40130.1"/>
    </source>
</evidence>
<dbReference type="PROSITE" id="PS51257">
    <property type="entry name" value="PROKAR_LIPOPROTEIN"/>
    <property type="match status" value="1"/>
</dbReference>
<dbReference type="AlphaFoldDB" id="A0A6B0SW09"/>
<evidence type="ECO:0000313" key="4">
    <source>
        <dbReference type="Proteomes" id="UP000437065"/>
    </source>
</evidence>
<dbReference type="Pfam" id="PF07995">
    <property type="entry name" value="GSDH"/>
    <property type="match status" value="1"/>
</dbReference>
<dbReference type="PANTHER" id="PTHR19328:SF13">
    <property type="entry name" value="HIPL1 PROTEIN"/>
    <property type="match status" value="1"/>
</dbReference>
<dbReference type="PROSITE" id="PS51318">
    <property type="entry name" value="TAT"/>
    <property type="match status" value="1"/>
</dbReference>
<feature type="domain" description="Glucose/Sorbosone dehydrogenase" evidence="2">
    <location>
        <begin position="88"/>
        <end position="440"/>
    </location>
</feature>
<dbReference type="InterPro" id="IPR006311">
    <property type="entry name" value="TAT_signal"/>
</dbReference>
<keyword evidence="4" id="KW-1185">Reference proteome</keyword>
<dbReference type="InterPro" id="IPR011042">
    <property type="entry name" value="6-blade_b-propeller_TolB-like"/>
</dbReference>
<evidence type="ECO:0000256" key="1">
    <source>
        <dbReference type="SAM" id="MobiDB-lite"/>
    </source>
</evidence>
<sequence>MSNTWSRRRTLAVAGAALFAGCSGSPPSDGSPDGDATADPADTTASGTPTPEPTPVPEPDASFTPEEWTAPTDAPTSDVERTVLVENLEVPWDISVAGNGDVFVTERVGRVSRVAGGDLDTVFAPEDAIDAGSIAAEPQEQQWWVEGGEGGTLGVAVHPDYPDVEVLYVYYTASVGEDERVNRVSRFDLSADDPAATERVVVGDMAANNFHNGGRIAFGPRGYLWITTGDAGEEALAADPGELPGSVLRVTVNGEPAPDNPDIPGGDPRVFTYGHRNPQGLVWLPDGTPVATEHGPAGRDEVNRLVPGGNYGWPDVRNADEYRGLSEDSDVRRPLANTGGSTWAPTGALWYTGEAVPSWHNRLIIGGLGSQQLIVVTLSPPEAELPPLGETGRRFDADWLDDAFTATAHPMLTDELGRIRHVEQGVDGELYAITSNRDGRSSEEFPKENHDVLVRLEAGE</sequence>
<dbReference type="OrthoDB" id="6744at2157"/>
<feature type="compositionally biased region" description="Low complexity" evidence="1">
    <location>
        <begin position="23"/>
        <end position="49"/>
    </location>
</feature>
<dbReference type="Gene3D" id="2.120.10.30">
    <property type="entry name" value="TolB, C-terminal domain"/>
    <property type="match status" value="1"/>
</dbReference>
<dbReference type="InterPro" id="IPR012938">
    <property type="entry name" value="Glc/Sorbosone_DH"/>
</dbReference>
<comment type="caution">
    <text evidence="3">The sequence shown here is derived from an EMBL/GenBank/DDBJ whole genome shotgun (WGS) entry which is preliminary data.</text>
</comment>
<name>A0A6B0SW09_9EURY</name>
<dbReference type="Proteomes" id="UP000437065">
    <property type="component" value="Unassembled WGS sequence"/>
</dbReference>
<feature type="region of interest" description="Disordered" evidence="1">
    <location>
        <begin position="19"/>
        <end position="78"/>
    </location>
</feature>
<dbReference type="EMBL" id="WUUS01000001">
    <property type="protein sequence ID" value="MXR40130.1"/>
    <property type="molecule type" value="Genomic_DNA"/>
</dbReference>
<dbReference type="PANTHER" id="PTHR19328">
    <property type="entry name" value="HEDGEHOG-INTERACTING PROTEIN"/>
    <property type="match status" value="1"/>
</dbReference>
<accession>A0A6B0SW09</accession>
<dbReference type="RefSeq" id="WP_159662859.1">
    <property type="nucleotide sequence ID" value="NZ_WUUS01000001.1"/>
</dbReference>
<gene>
    <name evidence="3" type="ORF">GRX01_01990</name>
</gene>
<reference evidence="3 4" key="1">
    <citation type="submission" date="2019-12" db="EMBL/GenBank/DDBJ databases">
        <title>Isolation and characterization of three novel carbon monoxide-oxidizing members of Halobacteria from salione crusts and soils.</title>
        <authorList>
            <person name="Myers M.R."/>
            <person name="King G.M."/>
        </authorList>
    </citation>
    <scope>NUCLEOTIDE SEQUENCE [LARGE SCALE GENOMIC DNA]</scope>
    <source>
        <strain evidence="3 4">WSA2</strain>
    </source>
</reference>
<organism evidence="3 4">
    <name type="scientific">Halobaculum saliterrae</name>
    <dbReference type="NCBI Taxonomy" id="2073113"/>
    <lineage>
        <taxon>Archaea</taxon>
        <taxon>Methanobacteriati</taxon>
        <taxon>Methanobacteriota</taxon>
        <taxon>Stenosarchaea group</taxon>
        <taxon>Halobacteria</taxon>
        <taxon>Halobacteriales</taxon>
        <taxon>Haloferacaceae</taxon>
        <taxon>Halobaculum</taxon>
    </lineage>
</organism>
<evidence type="ECO:0000259" key="2">
    <source>
        <dbReference type="Pfam" id="PF07995"/>
    </source>
</evidence>
<dbReference type="InterPro" id="IPR011041">
    <property type="entry name" value="Quinoprot_gluc/sorb_DH_b-prop"/>
</dbReference>
<protein>
    <submittedName>
        <fullName evidence="3">PQQ-dependent sugar dehydrogenase</fullName>
    </submittedName>
</protein>
<proteinExistence type="predicted"/>
<dbReference type="SUPFAM" id="SSF50952">
    <property type="entry name" value="Soluble quinoprotein glucose dehydrogenase"/>
    <property type="match status" value="1"/>
</dbReference>